<evidence type="ECO:0000313" key="11">
    <source>
        <dbReference type="EMBL" id="KAH7354085.1"/>
    </source>
</evidence>
<dbReference type="SMART" id="SM01125">
    <property type="entry name" value="DCP2"/>
    <property type="match status" value="1"/>
</dbReference>
<dbReference type="InterPro" id="IPR036189">
    <property type="entry name" value="DCP2_BoxA_sf"/>
</dbReference>
<organism evidence="11 12">
    <name type="scientific">Plectosphaerella cucumerina</name>
    <dbReference type="NCBI Taxonomy" id="40658"/>
    <lineage>
        <taxon>Eukaryota</taxon>
        <taxon>Fungi</taxon>
        <taxon>Dikarya</taxon>
        <taxon>Ascomycota</taxon>
        <taxon>Pezizomycotina</taxon>
        <taxon>Sordariomycetes</taxon>
        <taxon>Hypocreomycetidae</taxon>
        <taxon>Glomerellales</taxon>
        <taxon>Plectosphaerellaceae</taxon>
        <taxon>Plectosphaerella</taxon>
    </lineage>
</organism>
<accession>A0A8K0TA41</accession>
<dbReference type="SUPFAM" id="SSF55811">
    <property type="entry name" value="Nudix"/>
    <property type="match status" value="1"/>
</dbReference>
<evidence type="ECO:0000256" key="3">
    <source>
        <dbReference type="ARBA" id="ARBA00005279"/>
    </source>
</evidence>
<gene>
    <name evidence="11" type="ORF">B0T11DRAFT_288016</name>
</gene>
<feature type="region of interest" description="Disordered" evidence="9">
    <location>
        <begin position="675"/>
        <end position="696"/>
    </location>
</feature>
<keyword evidence="5" id="KW-0479">Metal-binding</keyword>
<dbReference type="GO" id="GO:0003723">
    <property type="term" value="F:RNA binding"/>
    <property type="evidence" value="ECO:0007669"/>
    <property type="project" value="UniProtKB-KW"/>
</dbReference>
<feature type="region of interest" description="Disordered" evidence="9">
    <location>
        <begin position="503"/>
        <end position="525"/>
    </location>
</feature>
<feature type="compositionally biased region" description="Low complexity" evidence="9">
    <location>
        <begin position="680"/>
        <end position="696"/>
    </location>
</feature>
<reference evidence="11" key="1">
    <citation type="journal article" date="2021" name="Nat. Commun.">
        <title>Genetic determinants of endophytism in the Arabidopsis root mycobiome.</title>
        <authorList>
            <person name="Mesny F."/>
            <person name="Miyauchi S."/>
            <person name="Thiergart T."/>
            <person name="Pickel B."/>
            <person name="Atanasova L."/>
            <person name="Karlsson M."/>
            <person name="Huettel B."/>
            <person name="Barry K.W."/>
            <person name="Haridas S."/>
            <person name="Chen C."/>
            <person name="Bauer D."/>
            <person name="Andreopoulos W."/>
            <person name="Pangilinan J."/>
            <person name="LaButti K."/>
            <person name="Riley R."/>
            <person name="Lipzen A."/>
            <person name="Clum A."/>
            <person name="Drula E."/>
            <person name="Henrissat B."/>
            <person name="Kohler A."/>
            <person name="Grigoriev I.V."/>
            <person name="Martin F.M."/>
            <person name="Hacquard S."/>
        </authorList>
    </citation>
    <scope>NUCLEOTIDE SEQUENCE</scope>
    <source>
        <strain evidence="11">MPI-CAGE-AT-0016</strain>
    </source>
</reference>
<sequence length="787" mass="86425">MDMAGDKMHLEDWLDDLCVRFIINLPEEDLSSIARICFQIEEAQWFYEDFIRPLDPTLPSMTLRSFSLRIFQHCPLLAPFSVENHTRAFEEFLQYKTRVPVRGAILLNEDMDSTILVKGWKKGANWSFPRGKINKDEDDLECAIREVYEETGYDLHGAGLVPKDREVKYIEITMREQQMRLYVFRNVPMDTHFAPRTRKEISKIQWYRLSELPAFRRKGANANDQNDAAVAANANKFYMVAPFLVPLKKWVVQQKKREARMAGAHAPSHAVIEEPPTEDDAWAQSYDAAPAARQPAQAHSDHIPALDTLEGATEELQRLLKGQQIGGPTSIADTPSDKGASLLAMLKASSQSSGSGPSFQRIQQNSTASHITQHHQYQHHHEFQHQVPYPPQASANPQQWQRQGEPPSLQAHHQAHQQALPMAPVQGYPQAPLRHPQPLPPQVQINRGGFMSSPQPPTMGHHQEQSSFGPQATAQVMHQGRAHPSNLTSQSQALLNVFASGSGTSPVPTVVSTATPPANSGEPRHFVPNAAASPNMPAAMTAPTGAGARRPSQVTTQQRATLLSMFKKADVASAPSGEQVSLSAGETLLKQMLTTAPSPRAAEPNVLHTGQQGFDLLSRLQQSTHDSTRPREVGAATDPRQVQQPSPNYADPRRAEIAASHHSPSVDQSTINAHANHQRPTSLTSPPATSSLPTPAILQGKHSMSHEQRNKLLSLFGKQQVSKHEAPVPDKQGKGKEVALQSASPIPAASGSALHLSESRRGSQTPISPADRSFLLNYLASATSKAQ</sequence>
<dbReference type="AlphaFoldDB" id="A0A8K0TA41"/>
<dbReference type="Proteomes" id="UP000813385">
    <property type="component" value="Unassembled WGS sequence"/>
</dbReference>
<feature type="compositionally biased region" description="Low complexity" evidence="9">
    <location>
        <begin position="503"/>
        <end position="518"/>
    </location>
</feature>
<dbReference type="InterPro" id="IPR000086">
    <property type="entry name" value="NUDIX_hydrolase_dom"/>
</dbReference>
<dbReference type="GO" id="GO:0000932">
    <property type="term" value="C:P-body"/>
    <property type="evidence" value="ECO:0007669"/>
    <property type="project" value="TreeGrafter"/>
</dbReference>
<comment type="subcellular location">
    <subcellularLocation>
        <location evidence="2">Cytoplasm</location>
    </subcellularLocation>
</comment>
<evidence type="ECO:0000256" key="9">
    <source>
        <dbReference type="SAM" id="MobiDB-lite"/>
    </source>
</evidence>
<dbReference type="EMBL" id="JAGPXD010000005">
    <property type="protein sequence ID" value="KAH7354085.1"/>
    <property type="molecule type" value="Genomic_DNA"/>
</dbReference>
<evidence type="ECO:0000259" key="10">
    <source>
        <dbReference type="PROSITE" id="PS51462"/>
    </source>
</evidence>
<dbReference type="InterPro" id="IPR020084">
    <property type="entry name" value="NUDIX_hydrolase_CS"/>
</dbReference>
<dbReference type="Pfam" id="PF00293">
    <property type="entry name" value="NUDIX"/>
    <property type="match status" value="1"/>
</dbReference>
<proteinExistence type="inferred from homology"/>
<feature type="compositionally biased region" description="Polar residues" evidence="9">
    <location>
        <begin position="393"/>
        <end position="402"/>
    </location>
</feature>
<dbReference type="FunFam" id="3.90.79.10:FF:000003">
    <property type="entry name" value="M7GpppN-mRNA hydrolase isoform 2"/>
    <property type="match status" value="1"/>
</dbReference>
<dbReference type="Gene3D" id="3.90.79.10">
    <property type="entry name" value="Nucleoside Triphosphate Pyrophosphohydrolase"/>
    <property type="match status" value="1"/>
</dbReference>
<protein>
    <submittedName>
        <fullName evidence="11">mRNA-decapping enzyme</fullName>
    </submittedName>
</protein>
<feature type="region of interest" description="Disordered" evidence="9">
    <location>
        <begin position="622"/>
        <end position="650"/>
    </location>
</feature>
<dbReference type="FunFam" id="1.10.10.1050:FF:000003">
    <property type="entry name" value="Decapping enzyme Dcp2, putative"/>
    <property type="match status" value="1"/>
</dbReference>
<feature type="compositionally biased region" description="Basic and acidic residues" evidence="9">
    <location>
        <begin position="722"/>
        <end position="737"/>
    </location>
</feature>
<dbReference type="GO" id="GO:0000290">
    <property type="term" value="P:deadenylation-dependent decapping of nuclear-transcribed mRNA"/>
    <property type="evidence" value="ECO:0007669"/>
    <property type="project" value="InterPro"/>
</dbReference>
<dbReference type="Pfam" id="PF05026">
    <property type="entry name" value="DCP2"/>
    <property type="match status" value="1"/>
</dbReference>
<keyword evidence="4" id="KW-0963">Cytoplasm</keyword>
<keyword evidence="8" id="KW-0464">Manganese</keyword>
<evidence type="ECO:0000313" key="12">
    <source>
        <dbReference type="Proteomes" id="UP000813385"/>
    </source>
</evidence>
<dbReference type="GO" id="GO:0030145">
    <property type="term" value="F:manganese ion binding"/>
    <property type="evidence" value="ECO:0007669"/>
    <property type="project" value="InterPro"/>
</dbReference>
<evidence type="ECO:0000256" key="1">
    <source>
        <dbReference type="ARBA" id="ARBA00001936"/>
    </source>
</evidence>
<feature type="compositionally biased region" description="Polar residues" evidence="9">
    <location>
        <begin position="360"/>
        <end position="369"/>
    </location>
</feature>
<dbReference type="Gene3D" id="1.10.10.1050">
    <property type="entry name" value="Dcp2, box A domain"/>
    <property type="match status" value="1"/>
</dbReference>
<feature type="domain" description="Nudix hydrolase" evidence="10">
    <location>
        <begin position="97"/>
        <end position="233"/>
    </location>
</feature>
<dbReference type="GO" id="GO:0140933">
    <property type="term" value="F:5'-(N(7)-methylguanosine 5'-triphospho)-[mRNA] hydrolase activity"/>
    <property type="evidence" value="ECO:0007669"/>
    <property type="project" value="InterPro"/>
</dbReference>
<dbReference type="CDD" id="cd03672">
    <property type="entry name" value="NUDIX_Dcp2p_Nudt20"/>
    <property type="match status" value="1"/>
</dbReference>
<evidence type="ECO:0000256" key="7">
    <source>
        <dbReference type="ARBA" id="ARBA00022884"/>
    </source>
</evidence>
<dbReference type="PANTHER" id="PTHR23114:SF17">
    <property type="entry name" value="M7GPPPN-MRNA HYDROLASE"/>
    <property type="match status" value="1"/>
</dbReference>
<feature type="region of interest" description="Disordered" evidence="9">
    <location>
        <begin position="717"/>
        <end position="771"/>
    </location>
</feature>
<name>A0A8K0TA41_9PEZI</name>
<dbReference type="OrthoDB" id="18996at2759"/>
<evidence type="ECO:0000256" key="4">
    <source>
        <dbReference type="ARBA" id="ARBA00022490"/>
    </source>
</evidence>
<dbReference type="GO" id="GO:0000184">
    <property type="term" value="P:nuclear-transcribed mRNA catabolic process, nonsense-mediated decay"/>
    <property type="evidence" value="ECO:0007669"/>
    <property type="project" value="InterPro"/>
</dbReference>
<feature type="compositionally biased region" description="Low complexity" evidence="9">
    <location>
        <begin position="349"/>
        <end position="358"/>
    </location>
</feature>
<keyword evidence="12" id="KW-1185">Reference proteome</keyword>
<dbReference type="PROSITE" id="PS00893">
    <property type="entry name" value="NUDIX_BOX"/>
    <property type="match status" value="1"/>
</dbReference>
<feature type="region of interest" description="Disordered" evidence="9">
    <location>
        <begin position="347"/>
        <end position="471"/>
    </location>
</feature>
<keyword evidence="6" id="KW-0378">Hydrolase</keyword>
<dbReference type="InterPro" id="IPR007722">
    <property type="entry name" value="DCP2_BoxA"/>
</dbReference>
<evidence type="ECO:0000256" key="2">
    <source>
        <dbReference type="ARBA" id="ARBA00004496"/>
    </source>
</evidence>
<dbReference type="SUPFAM" id="SSF140586">
    <property type="entry name" value="Dcp2 domain-like"/>
    <property type="match status" value="1"/>
</dbReference>
<evidence type="ECO:0000256" key="5">
    <source>
        <dbReference type="ARBA" id="ARBA00022723"/>
    </source>
</evidence>
<dbReference type="PROSITE" id="PS51462">
    <property type="entry name" value="NUDIX"/>
    <property type="match status" value="1"/>
</dbReference>
<evidence type="ECO:0000256" key="8">
    <source>
        <dbReference type="ARBA" id="ARBA00023211"/>
    </source>
</evidence>
<comment type="similarity">
    <text evidence="3">Belongs to the Nudix hydrolase family. DCP2 subfamily.</text>
</comment>
<comment type="cofactor">
    <cofactor evidence="1">
        <name>Mn(2+)</name>
        <dbReference type="ChEBI" id="CHEBI:29035"/>
    </cofactor>
</comment>
<evidence type="ECO:0000256" key="6">
    <source>
        <dbReference type="ARBA" id="ARBA00022801"/>
    </source>
</evidence>
<dbReference type="InterPro" id="IPR044099">
    <property type="entry name" value="Dcp2_NUDIX"/>
</dbReference>
<dbReference type="InterPro" id="IPR015797">
    <property type="entry name" value="NUDIX_hydrolase-like_dom_sf"/>
</dbReference>
<feature type="compositionally biased region" description="Low complexity" evidence="9">
    <location>
        <begin position="742"/>
        <end position="753"/>
    </location>
</feature>
<keyword evidence="7" id="KW-0694">RNA-binding</keyword>
<comment type="caution">
    <text evidence="11">The sequence shown here is derived from an EMBL/GenBank/DDBJ whole genome shotgun (WGS) entry which is preliminary data.</text>
</comment>
<dbReference type="PANTHER" id="PTHR23114">
    <property type="entry name" value="M7GPPPN-MRNA HYDROLASE"/>
    <property type="match status" value="1"/>
</dbReference>
<feature type="compositionally biased region" description="Low complexity" evidence="9">
    <location>
        <begin position="410"/>
        <end position="419"/>
    </location>
</feature>